<evidence type="ECO:0000256" key="1">
    <source>
        <dbReference type="SAM" id="Phobius"/>
    </source>
</evidence>
<dbReference type="EMBL" id="POQS01000032">
    <property type="protein sequence ID" value="PND29651.1"/>
    <property type="molecule type" value="Genomic_DNA"/>
</dbReference>
<organism evidence="2 3">
    <name type="scientific">Achromobacter pulmonis</name>
    <dbReference type="NCBI Taxonomy" id="1389932"/>
    <lineage>
        <taxon>Bacteria</taxon>
        <taxon>Pseudomonadati</taxon>
        <taxon>Pseudomonadota</taxon>
        <taxon>Betaproteobacteria</taxon>
        <taxon>Burkholderiales</taxon>
        <taxon>Alcaligenaceae</taxon>
        <taxon>Achromobacter</taxon>
    </lineage>
</organism>
<reference evidence="2 3" key="1">
    <citation type="submission" date="2018-01" db="EMBL/GenBank/DDBJ databases">
        <title>The draft genome of an aniline degradation strain ANB-1.</title>
        <authorList>
            <person name="Zhang L."/>
            <person name="Jiang J."/>
        </authorList>
    </citation>
    <scope>NUCLEOTIDE SEQUENCE [LARGE SCALE GENOMIC DNA]</scope>
    <source>
        <strain evidence="2 3">ANB-1</strain>
    </source>
</reference>
<accession>A0A2N8K871</accession>
<sequence length="240" mass="25670">METIFLILLLASLVALVVGIVSPRRAMPWAKSATRFKALGLYLGIAVICFVGFGVSTDAKKAEPTATTVAAESTPTPAVQPKKLSPAELVAARMPDSQKGFLALMEKAAREYEAAPNELVKSKIAQQRKVDSRPFTPQGKVQNWTGTIEQLATNGDGKGIVVIRSSSTVTFQTWNNALSDLEHKTLIPQSSSLYDTVASLDVGTPVSFSGSLVAEGSATEHGSVTRPEFIVRFDQISPLH</sequence>
<comment type="caution">
    <text evidence="2">The sequence shown here is derived from an EMBL/GenBank/DDBJ whole genome shotgun (WGS) entry which is preliminary data.</text>
</comment>
<keyword evidence="3" id="KW-1185">Reference proteome</keyword>
<name>A0A2N8K871_9BURK</name>
<dbReference type="AlphaFoldDB" id="A0A2N8K871"/>
<evidence type="ECO:0000313" key="3">
    <source>
        <dbReference type="Proteomes" id="UP000235994"/>
    </source>
</evidence>
<keyword evidence="1" id="KW-0812">Transmembrane</keyword>
<evidence type="ECO:0000313" key="2">
    <source>
        <dbReference type="EMBL" id="PND29651.1"/>
    </source>
</evidence>
<dbReference type="Proteomes" id="UP000235994">
    <property type="component" value="Unassembled WGS sequence"/>
</dbReference>
<proteinExistence type="predicted"/>
<keyword evidence="1" id="KW-0472">Membrane</keyword>
<keyword evidence="1" id="KW-1133">Transmembrane helix</keyword>
<feature type="transmembrane region" description="Helical" evidence="1">
    <location>
        <begin position="35"/>
        <end position="55"/>
    </location>
</feature>
<protein>
    <submittedName>
        <fullName evidence="2">Uncharacterized protein</fullName>
    </submittedName>
</protein>
<gene>
    <name evidence="2" type="ORF">C1I89_33590</name>
</gene>
<dbReference type="RefSeq" id="WP_102776411.1">
    <property type="nucleotide sequence ID" value="NZ_POQS01000032.1"/>
</dbReference>